<dbReference type="AlphaFoldDB" id="A0A2X1XQ30"/>
<gene>
    <name evidence="1" type="ORF">NCTC11647_03813</name>
    <name evidence="2" type="ORF">NCTC11647_04017</name>
</gene>
<evidence type="ECO:0000313" key="2">
    <source>
        <dbReference type="EMBL" id="SPY45250.1"/>
    </source>
</evidence>
<proteinExistence type="predicted"/>
<dbReference type="Proteomes" id="UP000251647">
    <property type="component" value="Unassembled WGS sequence"/>
</dbReference>
<sequence>MTSISVSTYSDLNNVLRSIPKNQLHAYCRENGFHSHFNAKSSAYYQPMACAPSTLNKIDEWCRQ</sequence>
<accession>A0A2X1XQ30</accession>
<dbReference type="EMBL" id="UATL01000006">
    <property type="protein sequence ID" value="SPY45032.1"/>
    <property type="molecule type" value="Genomic_DNA"/>
</dbReference>
<reference evidence="2 3" key="1">
    <citation type="submission" date="2018-06" db="EMBL/GenBank/DDBJ databases">
        <authorList>
            <consortium name="Pathogen Informatics"/>
            <person name="Doyle S."/>
        </authorList>
    </citation>
    <scope>NUCLEOTIDE SEQUENCE [LARGE SCALE GENOMIC DNA]</scope>
    <source>
        <strain evidence="2 3">NCTC11647</strain>
    </source>
</reference>
<protein>
    <submittedName>
        <fullName evidence="2">Uncharacterized protein</fullName>
    </submittedName>
</protein>
<evidence type="ECO:0000313" key="1">
    <source>
        <dbReference type="EMBL" id="SPY45032.1"/>
    </source>
</evidence>
<dbReference type="EMBL" id="UATL01000006">
    <property type="protein sequence ID" value="SPY45250.1"/>
    <property type="molecule type" value="Genomic_DNA"/>
</dbReference>
<name>A0A2X1XQ30_PHODM</name>
<organism evidence="2 3">
    <name type="scientific">Photobacterium damselae</name>
    <dbReference type="NCBI Taxonomy" id="38293"/>
    <lineage>
        <taxon>Bacteria</taxon>
        <taxon>Pseudomonadati</taxon>
        <taxon>Pseudomonadota</taxon>
        <taxon>Gammaproteobacteria</taxon>
        <taxon>Vibrionales</taxon>
        <taxon>Vibrionaceae</taxon>
        <taxon>Photobacterium</taxon>
    </lineage>
</organism>
<evidence type="ECO:0000313" key="3">
    <source>
        <dbReference type="Proteomes" id="UP000251647"/>
    </source>
</evidence>